<keyword evidence="10" id="KW-1185">Reference proteome</keyword>
<dbReference type="Proteomes" id="UP000199233">
    <property type="component" value="Unassembled WGS sequence"/>
</dbReference>
<keyword evidence="1" id="KW-0031">Aminopeptidase</keyword>
<dbReference type="PANTHER" id="PTHR12147:SF56">
    <property type="entry name" value="AMINOPEPTIDASE YDR415C-RELATED"/>
    <property type="match status" value="1"/>
</dbReference>
<feature type="domain" description="Peptidase M28" evidence="8">
    <location>
        <begin position="315"/>
        <end position="531"/>
    </location>
</feature>
<proteinExistence type="predicted"/>
<dbReference type="RefSeq" id="WP_093285913.1">
    <property type="nucleotide sequence ID" value="NZ_FOFS01000008.1"/>
</dbReference>
<evidence type="ECO:0000313" key="10">
    <source>
        <dbReference type="Proteomes" id="UP000199233"/>
    </source>
</evidence>
<dbReference type="STRING" id="489703.SAMN04488038_10893"/>
<evidence type="ECO:0000256" key="5">
    <source>
        <dbReference type="ARBA" id="ARBA00022801"/>
    </source>
</evidence>
<keyword evidence="5" id="KW-0378">Hydrolase</keyword>
<evidence type="ECO:0000259" key="8">
    <source>
        <dbReference type="Pfam" id="PF04389"/>
    </source>
</evidence>
<dbReference type="InterPro" id="IPR045175">
    <property type="entry name" value="M28_fam"/>
</dbReference>
<dbReference type="GO" id="GO:0008235">
    <property type="term" value="F:metalloexopeptidase activity"/>
    <property type="evidence" value="ECO:0007669"/>
    <property type="project" value="InterPro"/>
</dbReference>
<keyword evidence="9" id="KW-0121">Carboxypeptidase</keyword>
<reference evidence="9 10" key="1">
    <citation type="submission" date="2016-10" db="EMBL/GenBank/DDBJ databases">
        <authorList>
            <person name="de Groot N.N."/>
        </authorList>
    </citation>
    <scope>NUCLEOTIDE SEQUENCE [LARGE SCALE GENOMIC DNA]</scope>
    <source>
        <strain evidence="9 10">DSM 25927</strain>
    </source>
</reference>
<dbReference type="EMBL" id="FOFS01000008">
    <property type="protein sequence ID" value="SEQ59423.1"/>
    <property type="molecule type" value="Genomic_DNA"/>
</dbReference>
<keyword evidence="4 7" id="KW-0732">Signal</keyword>
<sequence length="566" mass="61569">MMNKSSLLLALALLTACATPRTQDTPTRLPPIETLDSAAQAITPELLLRHIQVLASDEYEGRLPGTAGEDKTVAYLSEQFRALGLAPGNPDGSYVQNVPMVGITGHASMQLSAGGKRIAMQAKDDFVAASHRFQPQVTVQDSPLVFVGYGVQAPEYGWDDYKGLDLRGKTIVMLINDPAIPDPAHPGELDPAMFKGKAMTYYGRWTYKYEIAAKLGAAAAIIVHETEPAAYPWEVVRNSWGGEQFSLKSADGNMSHVAVQSWITLDKAKTLFKASGLDFAQMKQAALSRDFKPVPLKARVSFTIDNQMREVSSRNVLARLPGSDPKLAQETVIYSAHWDHFGRDPNLANDQIFNGAADNASGTAGLLAIAGAYTKLPPPKRSILFLAVTGEEQGLLGSAYYARHPLYPLNKTLVDINMDVLNTWGPSRDIQIVGSGQNDSEDVLTTLAQKQGRVVNPDSNPEKGSYFRSDQFEFAKLGVPGLYIKGGVDIIGKPAGYGEARRVEYVARDYHKPSDEVKPDWDLSGAAQDLQLLLRTGYTISQGSSWPQWKSGSEFKAAREAQLAAP</sequence>
<dbReference type="InterPro" id="IPR046450">
    <property type="entry name" value="PA_dom_sf"/>
</dbReference>
<dbReference type="SUPFAM" id="SSF52025">
    <property type="entry name" value="PA domain"/>
    <property type="match status" value="1"/>
</dbReference>
<evidence type="ECO:0000313" key="9">
    <source>
        <dbReference type="EMBL" id="SEQ59423.1"/>
    </source>
</evidence>
<evidence type="ECO:0000256" key="6">
    <source>
        <dbReference type="ARBA" id="ARBA00022833"/>
    </source>
</evidence>
<dbReference type="Gene3D" id="3.40.630.10">
    <property type="entry name" value="Zn peptidases"/>
    <property type="match status" value="2"/>
</dbReference>
<dbReference type="GO" id="GO:0004177">
    <property type="term" value="F:aminopeptidase activity"/>
    <property type="evidence" value="ECO:0007669"/>
    <property type="project" value="UniProtKB-KW"/>
</dbReference>
<dbReference type="SUPFAM" id="SSF53187">
    <property type="entry name" value="Zn-dependent exopeptidases"/>
    <property type="match status" value="1"/>
</dbReference>
<feature type="chain" id="PRO_5011623148" evidence="7">
    <location>
        <begin position="19"/>
        <end position="566"/>
    </location>
</feature>
<dbReference type="PANTHER" id="PTHR12147">
    <property type="entry name" value="METALLOPEPTIDASE M28 FAMILY MEMBER"/>
    <property type="match status" value="1"/>
</dbReference>
<keyword evidence="6" id="KW-0862">Zinc</keyword>
<feature type="signal peptide" evidence="7">
    <location>
        <begin position="1"/>
        <end position="18"/>
    </location>
</feature>
<dbReference type="GO" id="GO:0046872">
    <property type="term" value="F:metal ion binding"/>
    <property type="evidence" value="ECO:0007669"/>
    <property type="project" value="UniProtKB-KW"/>
</dbReference>
<dbReference type="InterPro" id="IPR007484">
    <property type="entry name" value="Peptidase_M28"/>
</dbReference>
<evidence type="ECO:0000256" key="4">
    <source>
        <dbReference type="ARBA" id="ARBA00022729"/>
    </source>
</evidence>
<gene>
    <name evidence="9" type="ORF">SAMN04488038_10893</name>
</gene>
<evidence type="ECO:0000256" key="2">
    <source>
        <dbReference type="ARBA" id="ARBA00022670"/>
    </source>
</evidence>
<accession>A0A1H9HAV6</accession>
<organism evidence="9 10">
    <name type="scientific">Solimonas aquatica</name>
    <dbReference type="NCBI Taxonomy" id="489703"/>
    <lineage>
        <taxon>Bacteria</taxon>
        <taxon>Pseudomonadati</taxon>
        <taxon>Pseudomonadota</taxon>
        <taxon>Gammaproteobacteria</taxon>
        <taxon>Nevskiales</taxon>
        <taxon>Nevskiaceae</taxon>
        <taxon>Solimonas</taxon>
    </lineage>
</organism>
<dbReference type="Pfam" id="PF04389">
    <property type="entry name" value="Peptidase_M28"/>
    <property type="match status" value="1"/>
</dbReference>
<dbReference type="OrthoDB" id="9778250at2"/>
<keyword evidence="3" id="KW-0479">Metal-binding</keyword>
<keyword evidence="2" id="KW-0645">Protease</keyword>
<dbReference type="Gene3D" id="3.50.30.30">
    <property type="match status" value="1"/>
</dbReference>
<protein>
    <submittedName>
        <fullName evidence="9">Zn-dependent amino-or carboxypeptidase, M28 family</fullName>
    </submittedName>
</protein>
<dbReference type="GO" id="GO:0006508">
    <property type="term" value="P:proteolysis"/>
    <property type="evidence" value="ECO:0007669"/>
    <property type="project" value="UniProtKB-KW"/>
</dbReference>
<dbReference type="PROSITE" id="PS51257">
    <property type="entry name" value="PROKAR_LIPOPROTEIN"/>
    <property type="match status" value="1"/>
</dbReference>
<evidence type="ECO:0000256" key="3">
    <source>
        <dbReference type="ARBA" id="ARBA00022723"/>
    </source>
</evidence>
<evidence type="ECO:0000256" key="7">
    <source>
        <dbReference type="SAM" id="SignalP"/>
    </source>
</evidence>
<evidence type="ECO:0000256" key="1">
    <source>
        <dbReference type="ARBA" id="ARBA00022438"/>
    </source>
</evidence>
<name>A0A1H9HAV6_9GAMM</name>
<dbReference type="AlphaFoldDB" id="A0A1H9HAV6"/>
<dbReference type="GO" id="GO:0004180">
    <property type="term" value="F:carboxypeptidase activity"/>
    <property type="evidence" value="ECO:0007669"/>
    <property type="project" value="UniProtKB-KW"/>
</dbReference>